<dbReference type="InterPro" id="IPR009057">
    <property type="entry name" value="Homeodomain-like_sf"/>
</dbReference>
<dbReference type="Proteomes" id="UP000186953">
    <property type="component" value="Unassembled WGS sequence"/>
</dbReference>
<dbReference type="InterPro" id="IPR055247">
    <property type="entry name" value="InsJ-like_HTH"/>
</dbReference>
<feature type="domain" description="Insertion element IS150 protein InsJ-like helix-turn-helix" evidence="1">
    <location>
        <begin position="20"/>
        <end position="56"/>
    </location>
</feature>
<evidence type="ECO:0000313" key="3">
    <source>
        <dbReference type="Proteomes" id="UP000186953"/>
    </source>
</evidence>
<dbReference type="Pfam" id="PF13518">
    <property type="entry name" value="HTH_28"/>
    <property type="match status" value="1"/>
</dbReference>
<evidence type="ECO:0000313" key="2">
    <source>
        <dbReference type="EMBL" id="SIR44293.1"/>
    </source>
</evidence>
<evidence type="ECO:0000259" key="1">
    <source>
        <dbReference type="Pfam" id="PF13518"/>
    </source>
</evidence>
<proteinExistence type="predicted"/>
<keyword evidence="3" id="KW-1185">Reference proteome</keyword>
<organism evidence="2 3">
    <name type="scientific">Maribacter ulvicola</name>
    <dbReference type="NCBI Taxonomy" id="228959"/>
    <lineage>
        <taxon>Bacteria</taxon>
        <taxon>Pseudomonadati</taxon>
        <taxon>Bacteroidota</taxon>
        <taxon>Flavobacteriia</taxon>
        <taxon>Flavobacteriales</taxon>
        <taxon>Flavobacteriaceae</taxon>
        <taxon>Maribacter</taxon>
    </lineage>
</organism>
<dbReference type="AlphaFoldDB" id="A0A1N7AZB4"/>
<dbReference type="SUPFAM" id="SSF46689">
    <property type="entry name" value="Homeodomain-like"/>
    <property type="match status" value="1"/>
</dbReference>
<dbReference type="Gene3D" id="1.10.10.10">
    <property type="entry name" value="Winged helix-like DNA-binding domain superfamily/Winged helix DNA-binding domain"/>
    <property type="match status" value="1"/>
</dbReference>
<dbReference type="InterPro" id="IPR036388">
    <property type="entry name" value="WH-like_DNA-bd_sf"/>
</dbReference>
<sequence length="130" mass="15190">MKHPIITVNKRTQRDYNLGFKLSVVQQVEKGELTYKQAQKAYGIQGRSTVLVWLRKHGTLDWSKPIRRQMPRSKETPTQKIKRLERELSDEKLKNKILNTMIDISDKQYGTAIRKKHLPDQSSASDKNND</sequence>
<name>A0A1N7AZB4_9FLAO</name>
<dbReference type="EMBL" id="FTMA01000023">
    <property type="protein sequence ID" value="SIR44293.1"/>
    <property type="molecule type" value="Genomic_DNA"/>
</dbReference>
<gene>
    <name evidence="2" type="ORF">SAMN05421797_1232</name>
</gene>
<protein>
    <recommendedName>
        <fullName evidence="1">Insertion element IS150 protein InsJ-like helix-turn-helix domain-containing protein</fullName>
    </recommendedName>
</protein>
<accession>A0A1N7AZB4</accession>
<reference evidence="3" key="1">
    <citation type="submission" date="2017-01" db="EMBL/GenBank/DDBJ databases">
        <authorList>
            <person name="Varghese N."/>
            <person name="Submissions S."/>
        </authorList>
    </citation>
    <scope>NUCLEOTIDE SEQUENCE [LARGE SCALE GENOMIC DNA]</scope>
    <source>
        <strain evidence="3">DSM 15366</strain>
    </source>
</reference>